<organism evidence="5">
    <name type="scientific">Brucella anthropi</name>
    <name type="common">Ochrobactrum anthropi</name>
    <dbReference type="NCBI Taxonomy" id="529"/>
    <lineage>
        <taxon>Bacteria</taxon>
        <taxon>Pseudomonadati</taxon>
        <taxon>Pseudomonadota</taxon>
        <taxon>Alphaproteobacteria</taxon>
        <taxon>Hyphomicrobiales</taxon>
        <taxon>Brucellaceae</taxon>
        <taxon>Brucella/Ochrobactrum group</taxon>
        <taxon>Brucella</taxon>
    </lineage>
</organism>
<accession>A0A656Z3X5</accession>
<dbReference type="GO" id="GO:0052621">
    <property type="term" value="F:diguanylate cyclase activity"/>
    <property type="evidence" value="ECO:0007669"/>
    <property type="project" value="UniProtKB-EC"/>
</dbReference>
<evidence type="ECO:0000256" key="2">
    <source>
        <dbReference type="ARBA" id="ARBA00034247"/>
    </source>
</evidence>
<feature type="domain" description="GGDEF" evidence="4">
    <location>
        <begin position="95"/>
        <end position="199"/>
    </location>
</feature>
<dbReference type="InterPro" id="IPR043128">
    <property type="entry name" value="Rev_trsase/Diguanyl_cyclase"/>
</dbReference>
<dbReference type="SUPFAM" id="SSF55073">
    <property type="entry name" value="Nucleotide cyclase"/>
    <property type="match status" value="1"/>
</dbReference>
<dbReference type="EC" id="2.7.7.65" evidence="1"/>
<dbReference type="PANTHER" id="PTHR45138">
    <property type="entry name" value="REGULATORY COMPONENTS OF SENSORY TRANSDUCTION SYSTEM"/>
    <property type="match status" value="1"/>
</dbReference>
<sequence>MAALISISISTGIRYLIRAEADLVTIVVRIILPFAIAIPLSLVWFTRLEKLETAYRKLVRHANELARTASVDPLTGVLNRRSFIEQFNGAMHIDVRGWFLIADIDYLKIINDSYGHPAGDDAVISVACALEKELPQDSLIARIGGDEFCAFVPKGKSKNLEPIVERLNLAADSIFSSKRKNVPHKLTMSIGYIVCRPKQ</sequence>
<keyword evidence="3" id="KW-0472">Membrane</keyword>
<dbReference type="Pfam" id="PF00990">
    <property type="entry name" value="GGDEF"/>
    <property type="match status" value="1"/>
</dbReference>
<evidence type="ECO:0000313" key="5">
    <source>
        <dbReference type="EMBL" id="KYB45387.1"/>
    </source>
</evidence>
<reference evidence="5" key="1">
    <citation type="submission" date="2016-02" db="EMBL/GenBank/DDBJ databases">
        <title>Genomic sequences of Ochrobactrum anthropi.</title>
        <authorList>
            <person name="Chudasama K.S."/>
            <person name="Thaker V.S."/>
        </authorList>
    </citation>
    <scope>NUCLEOTIDE SEQUENCE [LARGE SCALE GENOMIC DNA]</scope>
    <source>
        <strain evidence="5">SUBG007</strain>
    </source>
</reference>
<dbReference type="GO" id="GO:0005886">
    <property type="term" value="C:plasma membrane"/>
    <property type="evidence" value="ECO:0007669"/>
    <property type="project" value="TreeGrafter"/>
</dbReference>
<dbReference type="CDD" id="cd01949">
    <property type="entry name" value="GGDEF"/>
    <property type="match status" value="1"/>
</dbReference>
<dbReference type="InterPro" id="IPR000160">
    <property type="entry name" value="GGDEF_dom"/>
</dbReference>
<dbReference type="GO" id="GO:0043709">
    <property type="term" value="P:cell adhesion involved in single-species biofilm formation"/>
    <property type="evidence" value="ECO:0007669"/>
    <property type="project" value="TreeGrafter"/>
</dbReference>
<dbReference type="NCBIfam" id="TIGR00254">
    <property type="entry name" value="GGDEF"/>
    <property type="match status" value="1"/>
</dbReference>
<feature type="non-terminal residue" evidence="5">
    <location>
        <position position="199"/>
    </location>
</feature>
<dbReference type="EMBL" id="LUAY01005134">
    <property type="protein sequence ID" value="KYB45387.1"/>
    <property type="molecule type" value="Genomic_DNA"/>
</dbReference>
<comment type="catalytic activity">
    <reaction evidence="2">
        <text>2 GTP = 3',3'-c-di-GMP + 2 diphosphate</text>
        <dbReference type="Rhea" id="RHEA:24898"/>
        <dbReference type="ChEBI" id="CHEBI:33019"/>
        <dbReference type="ChEBI" id="CHEBI:37565"/>
        <dbReference type="ChEBI" id="CHEBI:58805"/>
        <dbReference type="EC" id="2.7.7.65"/>
    </reaction>
</comment>
<dbReference type="InterPro" id="IPR050469">
    <property type="entry name" value="Diguanylate_Cyclase"/>
</dbReference>
<evidence type="ECO:0000259" key="4">
    <source>
        <dbReference type="PROSITE" id="PS50887"/>
    </source>
</evidence>
<keyword evidence="3" id="KW-0812">Transmembrane</keyword>
<name>A0A656Z3X5_BRUAN</name>
<dbReference type="PANTHER" id="PTHR45138:SF9">
    <property type="entry name" value="DIGUANYLATE CYCLASE DGCM-RELATED"/>
    <property type="match status" value="1"/>
</dbReference>
<dbReference type="Gene3D" id="3.30.70.270">
    <property type="match status" value="1"/>
</dbReference>
<evidence type="ECO:0000256" key="1">
    <source>
        <dbReference type="ARBA" id="ARBA00012528"/>
    </source>
</evidence>
<dbReference type="InterPro" id="IPR029787">
    <property type="entry name" value="Nucleotide_cyclase"/>
</dbReference>
<evidence type="ECO:0000256" key="3">
    <source>
        <dbReference type="SAM" id="Phobius"/>
    </source>
</evidence>
<dbReference type="SMART" id="SM00267">
    <property type="entry name" value="GGDEF"/>
    <property type="match status" value="1"/>
</dbReference>
<dbReference type="AlphaFoldDB" id="A0A656Z3X5"/>
<dbReference type="PROSITE" id="PS50887">
    <property type="entry name" value="GGDEF"/>
    <property type="match status" value="1"/>
</dbReference>
<dbReference type="GO" id="GO:1902201">
    <property type="term" value="P:negative regulation of bacterial-type flagellum-dependent cell motility"/>
    <property type="evidence" value="ECO:0007669"/>
    <property type="project" value="TreeGrafter"/>
</dbReference>
<feature type="transmembrane region" description="Helical" evidence="3">
    <location>
        <begin position="26"/>
        <end position="46"/>
    </location>
</feature>
<gene>
    <name evidence="5" type="ORF">AB664_08505</name>
</gene>
<comment type="caution">
    <text evidence="5">The sequence shown here is derived from an EMBL/GenBank/DDBJ whole genome shotgun (WGS) entry which is preliminary data.</text>
</comment>
<protein>
    <recommendedName>
        <fullName evidence="1">diguanylate cyclase</fullName>
        <ecNumber evidence="1">2.7.7.65</ecNumber>
    </recommendedName>
</protein>
<keyword evidence="3" id="KW-1133">Transmembrane helix</keyword>
<proteinExistence type="predicted"/>